<evidence type="ECO:0000313" key="4">
    <source>
        <dbReference type="Proteomes" id="UP000694844"/>
    </source>
</evidence>
<dbReference type="AlphaFoldDB" id="A0A8B8CI39"/>
<feature type="chain" id="PRO_5034760743" evidence="2">
    <location>
        <begin position="20"/>
        <end position="291"/>
    </location>
</feature>
<evidence type="ECO:0000256" key="2">
    <source>
        <dbReference type="SAM" id="SignalP"/>
    </source>
</evidence>
<dbReference type="PROSITE" id="PS50041">
    <property type="entry name" value="C_TYPE_LECTIN_2"/>
    <property type="match status" value="2"/>
</dbReference>
<dbReference type="PANTHER" id="PTHR22803">
    <property type="entry name" value="MANNOSE, PHOSPHOLIPASE, LECTIN RECEPTOR RELATED"/>
    <property type="match status" value="1"/>
</dbReference>
<feature type="domain" description="C-type lectin" evidence="3">
    <location>
        <begin position="160"/>
        <end position="279"/>
    </location>
</feature>
<dbReference type="InterPro" id="IPR050111">
    <property type="entry name" value="C-type_lectin/snaclec_domain"/>
</dbReference>
<organism evidence="4 5">
    <name type="scientific">Crassostrea virginica</name>
    <name type="common">Eastern oyster</name>
    <dbReference type="NCBI Taxonomy" id="6565"/>
    <lineage>
        <taxon>Eukaryota</taxon>
        <taxon>Metazoa</taxon>
        <taxon>Spiralia</taxon>
        <taxon>Lophotrochozoa</taxon>
        <taxon>Mollusca</taxon>
        <taxon>Bivalvia</taxon>
        <taxon>Autobranchia</taxon>
        <taxon>Pteriomorphia</taxon>
        <taxon>Ostreida</taxon>
        <taxon>Ostreoidea</taxon>
        <taxon>Ostreidae</taxon>
        <taxon>Crassostrea</taxon>
    </lineage>
</organism>
<feature type="signal peptide" evidence="2">
    <location>
        <begin position="1"/>
        <end position="19"/>
    </location>
</feature>
<sequence length="291" mass="32481">MNLVLNLFLLCGITSVVRSTNSCPVSWIHYRNKCYYFSNISLTSESALSACLGYEAKLAEPQTSQEIAFLGNQVNMINNGYFYIGVDDRVQEGSWVYTYDQTKVLVSDWGPSEPNNLTFENCVVIAEKAENRGHWADVNCERHEHFICEKGPCPLGWIENHGECYFFSETVANFTTAKALCSYMSGSLAEPVSADDNAFLGKHINRIGNGYFYIGVQEVPLQHSWVYLSSGEPVETADWGAGEPDPLQNENCVLIAEKPTNMGHWADVECNRMEHFVCQKSLGGTIPEIIG</sequence>
<dbReference type="RefSeq" id="XP_022315385.1">
    <property type="nucleotide sequence ID" value="XM_022459677.1"/>
</dbReference>
<dbReference type="InterPro" id="IPR018378">
    <property type="entry name" value="C-type_lectin_CS"/>
</dbReference>
<evidence type="ECO:0000313" key="5">
    <source>
        <dbReference type="RefSeq" id="XP_022315385.1"/>
    </source>
</evidence>
<dbReference type="PROSITE" id="PS00615">
    <property type="entry name" value="C_TYPE_LECTIN_1"/>
    <property type="match status" value="1"/>
</dbReference>
<keyword evidence="1" id="KW-1015">Disulfide bond</keyword>
<accession>A0A8B8CI39</accession>
<dbReference type="CDD" id="cd00037">
    <property type="entry name" value="CLECT"/>
    <property type="match status" value="2"/>
</dbReference>
<keyword evidence="2" id="KW-0732">Signal</keyword>
<dbReference type="InterPro" id="IPR001304">
    <property type="entry name" value="C-type_lectin-like"/>
</dbReference>
<name>A0A8B8CI39_CRAVI</name>
<dbReference type="InterPro" id="IPR016187">
    <property type="entry name" value="CTDL_fold"/>
</dbReference>
<gene>
    <name evidence="5" type="primary">LOC111119479</name>
</gene>
<reference evidence="5" key="1">
    <citation type="submission" date="2025-08" db="UniProtKB">
        <authorList>
            <consortium name="RefSeq"/>
        </authorList>
    </citation>
    <scope>IDENTIFICATION</scope>
    <source>
        <tissue evidence="5">Whole sample</tissue>
    </source>
</reference>
<evidence type="ECO:0000259" key="3">
    <source>
        <dbReference type="PROSITE" id="PS50041"/>
    </source>
</evidence>
<dbReference type="GeneID" id="111119479"/>
<dbReference type="Gene3D" id="3.10.100.10">
    <property type="entry name" value="Mannose-Binding Protein A, subunit A"/>
    <property type="match status" value="2"/>
</dbReference>
<evidence type="ECO:0000256" key="1">
    <source>
        <dbReference type="ARBA" id="ARBA00023157"/>
    </source>
</evidence>
<dbReference type="SUPFAM" id="SSF56436">
    <property type="entry name" value="C-type lectin-like"/>
    <property type="match status" value="2"/>
</dbReference>
<keyword evidence="4" id="KW-1185">Reference proteome</keyword>
<dbReference type="Pfam" id="PF00059">
    <property type="entry name" value="Lectin_C"/>
    <property type="match status" value="2"/>
</dbReference>
<dbReference type="Proteomes" id="UP000694844">
    <property type="component" value="Chromosome 2"/>
</dbReference>
<proteinExistence type="predicted"/>
<dbReference type="InterPro" id="IPR016186">
    <property type="entry name" value="C-type_lectin-like/link_sf"/>
</dbReference>
<dbReference type="OrthoDB" id="6106010at2759"/>
<dbReference type="SMART" id="SM00034">
    <property type="entry name" value="CLECT"/>
    <property type="match status" value="2"/>
</dbReference>
<dbReference type="KEGG" id="cvn:111119479"/>
<feature type="domain" description="C-type lectin" evidence="3">
    <location>
        <begin position="30"/>
        <end position="149"/>
    </location>
</feature>
<protein>
    <submittedName>
        <fullName evidence="5">Macrophage mannose receptor 1-like</fullName>
    </submittedName>
</protein>